<accession>A0A5C1QC71</accession>
<evidence type="ECO:0000313" key="3">
    <source>
        <dbReference type="Proteomes" id="UP000323824"/>
    </source>
</evidence>
<sequence>MTSKLFYNYDKKQIPIGIKKSKRKSIVLNITSNGEVLVKAPNFITNIDIMSFIDKHKLWIERKLNEHNINSNRHKFIIGESIPLEGVNRELCKKNNITKTALIRDKIYIGYKKLDIERELIKWYRSYARKKLTSLSKYYCSELGVTFNNIYIKSTKTRWGSCSGKKNLNYNWKIILTPEHLIKYLVIHEVSHLVEMNHSVNFWKIVNRFDKNYKKNRAELHQHSYLLNYFLE</sequence>
<keyword evidence="3" id="KW-1185">Reference proteome</keyword>
<dbReference type="Pfam" id="PF01863">
    <property type="entry name" value="YgjP-like"/>
    <property type="match status" value="1"/>
</dbReference>
<protein>
    <submittedName>
        <fullName evidence="2">M48 family peptidase</fullName>
    </submittedName>
</protein>
<evidence type="ECO:0000313" key="2">
    <source>
        <dbReference type="EMBL" id="QEN04509.1"/>
    </source>
</evidence>
<dbReference type="RefSeq" id="WP_149567756.1">
    <property type="nucleotide sequence ID" value="NZ_CP035807.1"/>
</dbReference>
<gene>
    <name evidence="2" type="ORF">EW093_07275</name>
</gene>
<dbReference type="PANTHER" id="PTHR30399:SF1">
    <property type="entry name" value="UTP PYROPHOSPHATASE"/>
    <property type="match status" value="1"/>
</dbReference>
<name>A0A5C1QC71_9SPIO</name>
<organism evidence="2 3">
    <name type="scientific">Thiospirochaeta perfilievii</name>
    <dbReference type="NCBI Taxonomy" id="252967"/>
    <lineage>
        <taxon>Bacteria</taxon>
        <taxon>Pseudomonadati</taxon>
        <taxon>Spirochaetota</taxon>
        <taxon>Spirochaetia</taxon>
        <taxon>Spirochaetales</taxon>
        <taxon>Spirochaetaceae</taxon>
        <taxon>Thiospirochaeta</taxon>
    </lineage>
</organism>
<evidence type="ECO:0000259" key="1">
    <source>
        <dbReference type="Pfam" id="PF01863"/>
    </source>
</evidence>
<dbReference type="CDD" id="cd07344">
    <property type="entry name" value="M48_yhfN_like"/>
    <property type="match status" value="1"/>
</dbReference>
<dbReference type="EMBL" id="CP035807">
    <property type="protein sequence ID" value="QEN04509.1"/>
    <property type="molecule type" value="Genomic_DNA"/>
</dbReference>
<dbReference type="OrthoDB" id="9811177at2"/>
<reference evidence="2 3" key="1">
    <citation type="submission" date="2019-02" db="EMBL/GenBank/DDBJ databases">
        <authorList>
            <person name="Fomenkov A."/>
            <person name="Dubinina G."/>
            <person name="Grabovich M."/>
            <person name="Vincze T."/>
            <person name="Roberts R.J."/>
        </authorList>
    </citation>
    <scope>NUCLEOTIDE SEQUENCE [LARGE SCALE GENOMIC DNA]</scope>
    <source>
        <strain evidence="2 3">P</strain>
    </source>
</reference>
<feature type="domain" description="YgjP-like metallopeptidase" evidence="1">
    <location>
        <begin position="24"/>
        <end position="223"/>
    </location>
</feature>
<dbReference type="Gene3D" id="3.30.2010.10">
    <property type="entry name" value="Metalloproteases ('zincins'), catalytic domain"/>
    <property type="match status" value="1"/>
</dbReference>
<reference evidence="2 3" key="2">
    <citation type="submission" date="2019-09" db="EMBL/GenBank/DDBJ databases">
        <title>Complete Genome Sequence and Methylome Analysis of free living Spirochaetas.</title>
        <authorList>
            <person name="Leshcheva N."/>
            <person name="Mikheeva N."/>
        </authorList>
    </citation>
    <scope>NUCLEOTIDE SEQUENCE [LARGE SCALE GENOMIC DNA]</scope>
    <source>
        <strain evidence="2 3">P</strain>
    </source>
</reference>
<dbReference type="AlphaFoldDB" id="A0A5C1QC71"/>
<dbReference type="KEGG" id="sper:EW093_07275"/>
<dbReference type="PANTHER" id="PTHR30399">
    <property type="entry name" value="UNCHARACTERIZED PROTEIN YGJP"/>
    <property type="match status" value="1"/>
</dbReference>
<dbReference type="InterPro" id="IPR002725">
    <property type="entry name" value="YgjP-like_metallopeptidase"/>
</dbReference>
<proteinExistence type="predicted"/>
<dbReference type="Proteomes" id="UP000323824">
    <property type="component" value="Chromosome"/>
</dbReference>
<dbReference type="InterPro" id="IPR053136">
    <property type="entry name" value="UTP_pyrophosphatase-like"/>
</dbReference>